<dbReference type="HOGENOM" id="CLU_1871004_0_0_4"/>
<feature type="transmembrane region" description="Helical" evidence="1">
    <location>
        <begin position="108"/>
        <end position="127"/>
    </location>
</feature>
<organism evidence="2 3">
    <name type="scientific">Advenella mimigardefordensis (strain DSM 17166 / LMG 22922 / DPN7)</name>
    <dbReference type="NCBI Taxonomy" id="1247726"/>
    <lineage>
        <taxon>Bacteria</taxon>
        <taxon>Pseudomonadati</taxon>
        <taxon>Pseudomonadota</taxon>
        <taxon>Betaproteobacteria</taxon>
        <taxon>Burkholderiales</taxon>
        <taxon>Alcaligenaceae</taxon>
    </lineage>
</organism>
<keyword evidence="1" id="KW-0812">Transmembrane</keyword>
<feature type="transmembrane region" description="Helical" evidence="1">
    <location>
        <begin position="76"/>
        <end position="96"/>
    </location>
</feature>
<dbReference type="AlphaFoldDB" id="W0PDD9"/>
<proteinExistence type="predicted"/>
<dbReference type="RefSeq" id="WP_025373539.1">
    <property type="nucleotide sequence ID" value="NZ_CP003915.1"/>
</dbReference>
<keyword evidence="3" id="KW-1185">Reference proteome</keyword>
<evidence type="ECO:0000256" key="1">
    <source>
        <dbReference type="SAM" id="Phobius"/>
    </source>
</evidence>
<gene>
    <name evidence="2" type="ORF">MIM_c28210</name>
</gene>
<reference evidence="2 3" key="1">
    <citation type="journal article" date="2014" name="Microbiology">
        <title>Unravelling the complete genome sequence of Advenella mimigardefordensis strain DPN7T and novel insights in the catabolism of the xenobiotic polythioester precursor 3,3'-dithiodipropionate.</title>
        <authorList>
            <person name="Wubbeler J.H."/>
            <person name="Hiessl S."/>
            <person name="Schuldes J."/>
            <person name="Thurmer A."/>
            <person name="Daniel R."/>
            <person name="Steinbuchel A."/>
        </authorList>
    </citation>
    <scope>NUCLEOTIDE SEQUENCE [LARGE SCALE GENOMIC DNA]</scope>
    <source>
        <strain evidence="3">DSM 17166 / LMG 22922 / DPN7</strain>
    </source>
</reference>
<dbReference type="Proteomes" id="UP000019095">
    <property type="component" value="Chromosome"/>
</dbReference>
<dbReference type="OrthoDB" id="9852517at2"/>
<evidence type="ECO:0000313" key="3">
    <source>
        <dbReference type="Proteomes" id="UP000019095"/>
    </source>
</evidence>
<accession>W0PDD9</accession>
<keyword evidence="1" id="KW-1133">Transmembrane helix</keyword>
<protein>
    <submittedName>
        <fullName evidence="2">Putative membrane protein</fullName>
    </submittedName>
</protein>
<dbReference type="KEGG" id="amim:MIM_c28210"/>
<dbReference type="EMBL" id="CP003915">
    <property type="protein sequence ID" value="AHG64889.1"/>
    <property type="molecule type" value="Genomic_DNA"/>
</dbReference>
<sequence>MSNIQPKNNQNRAPLNEATLNRLIDNQARDQELKAKELAIREKEIEHQAKFASRMLDAQIGDRTSERAHIQTTVRYQLIFLGIGFVILMVFCAYALHNGKDALVEKVVTITASVAAGAFGGYGYRAYKEKPSDQEP</sequence>
<evidence type="ECO:0000313" key="2">
    <source>
        <dbReference type="EMBL" id="AHG64889.1"/>
    </source>
</evidence>
<name>W0PDD9_ADVMD</name>
<keyword evidence="1" id="KW-0472">Membrane</keyword>